<dbReference type="GeneID" id="107382975"/>
<dbReference type="InterPro" id="IPR055164">
    <property type="entry name" value="EDR1/CTR1/ARMC3-like_pept-like"/>
</dbReference>
<reference evidence="4" key="1">
    <citation type="submission" date="2020-03" db="EMBL/GenBank/DDBJ databases">
        <title>Intra-Species Differences in Population Size shape Life History and Genome Evolution.</title>
        <authorList>
            <person name="Willemsen D."/>
            <person name="Cui R."/>
            <person name="Valenzano D.R."/>
        </authorList>
    </citation>
    <scope>NUCLEOTIDE SEQUENCE</scope>
    <source>
        <strain evidence="4">GRZ</strain>
        <tissue evidence="4">Whole</tissue>
    </source>
</reference>
<dbReference type="InterPro" id="IPR052441">
    <property type="entry name" value="Armadillo-Ser/Thr_Kinase"/>
</dbReference>
<dbReference type="Pfam" id="PF05804">
    <property type="entry name" value="KAP"/>
    <property type="match status" value="1"/>
</dbReference>
<accession>A0A9D3BMI7</accession>
<dbReference type="Pfam" id="PF14381">
    <property type="entry name" value="EDR1_CTR1_ARMC3_pept"/>
    <property type="match status" value="1"/>
</dbReference>
<feature type="repeat" description="ARM" evidence="2">
    <location>
        <begin position="150"/>
        <end position="192"/>
    </location>
</feature>
<dbReference type="Gene3D" id="1.25.10.10">
    <property type="entry name" value="Leucine-rich Repeat Variant"/>
    <property type="match status" value="3"/>
</dbReference>
<evidence type="ECO:0000256" key="1">
    <source>
        <dbReference type="ARBA" id="ARBA00022737"/>
    </source>
</evidence>
<evidence type="ECO:0000259" key="3">
    <source>
        <dbReference type="Pfam" id="PF14381"/>
    </source>
</evidence>
<feature type="repeat" description="ARM" evidence="2">
    <location>
        <begin position="481"/>
        <end position="512"/>
    </location>
</feature>
<evidence type="ECO:0000256" key="2">
    <source>
        <dbReference type="PROSITE-ProRule" id="PRU00259"/>
    </source>
</evidence>
<dbReference type="InterPro" id="IPR011989">
    <property type="entry name" value="ARM-like"/>
</dbReference>
<protein>
    <submittedName>
        <fullName evidence="4">Transcript variant X1</fullName>
    </submittedName>
</protein>
<evidence type="ECO:0000313" key="4">
    <source>
        <dbReference type="EMBL" id="KAF7214031.1"/>
    </source>
</evidence>
<gene>
    <name evidence="4" type="primary">armc3</name>
    <name evidence="4" type="ORF">G4P62_008315</name>
</gene>
<dbReference type="InterPro" id="IPR000225">
    <property type="entry name" value="Armadillo"/>
</dbReference>
<comment type="caution">
    <text evidence="4">The sequence shown here is derived from an EMBL/GenBank/DDBJ whole genome shotgun (WGS) entry which is preliminary data.</text>
</comment>
<dbReference type="SUPFAM" id="SSF48371">
    <property type="entry name" value="ARM repeat"/>
    <property type="match status" value="2"/>
</dbReference>
<dbReference type="PROSITE" id="PS50176">
    <property type="entry name" value="ARM_REPEAT"/>
    <property type="match status" value="4"/>
</dbReference>
<dbReference type="EMBL" id="JAAVVJ010000010">
    <property type="protein sequence ID" value="KAF7214031.1"/>
    <property type="molecule type" value="Genomic_DNA"/>
</dbReference>
<proteinExistence type="predicted"/>
<dbReference type="CTD" id="219681"/>
<evidence type="ECO:0000313" key="5">
    <source>
        <dbReference type="Proteomes" id="UP000822369"/>
    </source>
</evidence>
<dbReference type="Pfam" id="PF00514">
    <property type="entry name" value="Arm"/>
    <property type="match status" value="1"/>
</dbReference>
<feature type="domain" description="EDR1/CTR1/ARMC3-like peptidase-like" evidence="3">
    <location>
        <begin position="635"/>
        <end position="773"/>
    </location>
</feature>
<dbReference type="KEGG" id="nfu:107382975"/>
<sequence length="787" mass="86464">MGKTSRKESETPCKETFEPFSVEVKTQATAVSLLNSPEEDIIVKACEAIRTFAEKGDENKVSLLGLGALEPLCRLINHNNRVIRGNAFTALGIMATNGDVSSVLKKLNIIPSVIEKLTLDEDTVIHEYATLCLTTLSVDFVGKAQIFENNGLPPLIVLLSSSDPDVKKNSLQVIFNLVQDYKSRQAVHTLGGIPPLLELLKSDFPVIQHLALNTLQSVTTDKDTRSTFRNEHGFEKLMDILKNTKLTDLHAEALQVMANCLSDSETVQLIHSNGGLARLLEFILTPNTPEIKCITIKCLTRVAQSSESRKVLHEQDVEKVLVGLLSVENTSVKALVCQAVAAMGLHPSSRDSFRDLGCIPAMVELLSSENLALREAASQALSSLTVNNQPNAFAVYTAGGHKILVRLLNGSCSKTVASSAATLCLMAGEVVIRSSILSHKGMEALVEPLKSKDPQVLVNSMQCVTVLACDKEARTQFRQAGGLQLLVNLLQTKDKDVLHNACLAVNVLASDKPSSVEMCRIGALEMLEEIKHSENHRNRFSELAMISLLNCNLSVKYSLMGHLSPTDMITGGFYDAGKACSGQMIPTLEELFKQPVNYHRPIIFADSAAEKKKEKVKHTDEPHFESTVVKPQGMIDDVSLQMLVKKAKESIFPLKDDKEQYSALARVVSDAMGGAVGMEKLHEFPWELHLSELKVLLKSNVIPIGSINKGFYCHRALLFKYLADCIEMSCSLVRGEYNRAWNEVVLFRENPTNRSPSQPCHYIVDLMHQPGALLGVDTLAALQYQTI</sequence>
<dbReference type="PANTHER" id="PTHR46618">
    <property type="entry name" value="ARMADILLO REPEAT-CONTAINING PROTEIN 3"/>
    <property type="match status" value="1"/>
</dbReference>
<dbReference type="OrthoDB" id="7537227at2759"/>
<keyword evidence="1" id="KW-0677">Repeat</keyword>
<dbReference type="AlphaFoldDB" id="A0A9D3BMI7"/>
<dbReference type="SMART" id="SM00185">
    <property type="entry name" value="ARM"/>
    <property type="match status" value="9"/>
</dbReference>
<dbReference type="Proteomes" id="UP000822369">
    <property type="component" value="Chromosome 10"/>
</dbReference>
<dbReference type="PANTHER" id="PTHR46618:SF1">
    <property type="entry name" value="ARMADILLO REPEAT-CONTAINING PROTEIN 3"/>
    <property type="match status" value="1"/>
</dbReference>
<feature type="repeat" description="ARM" evidence="2">
    <location>
        <begin position="191"/>
        <end position="233"/>
    </location>
</feature>
<organism evidence="4 5">
    <name type="scientific">Nothobranchius furzeri</name>
    <name type="common">Turquoise killifish</name>
    <dbReference type="NCBI Taxonomy" id="105023"/>
    <lineage>
        <taxon>Eukaryota</taxon>
        <taxon>Metazoa</taxon>
        <taxon>Chordata</taxon>
        <taxon>Craniata</taxon>
        <taxon>Vertebrata</taxon>
        <taxon>Euteleostomi</taxon>
        <taxon>Actinopterygii</taxon>
        <taxon>Neopterygii</taxon>
        <taxon>Teleostei</taxon>
        <taxon>Neoteleostei</taxon>
        <taxon>Acanthomorphata</taxon>
        <taxon>Ovalentaria</taxon>
        <taxon>Atherinomorphae</taxon>
        <taxon>Cyprinodontiformes</taxon>
        <taxon>Nothobranchiidae</taxon>
        <taxon>Nothobranchius</taxon>
    </lineage>
</organism>
<dbReference type="RefSeq" id="XP_015810840.3">
    <property type="nucleotide sequence ID" value="XM_015955354.3"/>
</dbReference>
<name>A0A9D3BMI7_NOTFU</name>
<feature type="repeat" description="ARM" evidence="2">
    <location>
        <begin position="357"/>
        <end position="399"/>
    </location>
</feature>
<dbReference type="InterPro" id="IPR016024">
    <property type="entry name" value="ARM-type_fold"/>
</dbReference>